<dbReference type="Proteomes" id="UP000222542">
    <property type="component" value="Unassembled WGS sequence"/>
</dbReference>
<dbReference type="Gramene" id="PHT76331">
    <property type="protein sequence ID" value="PHT76331"/>
    <property type="gene ID" value="T459_19853"/>
</dbReference>
<feature type="region of interest" description="Disordered" evidence="1">
    <location>
        <begin position="1"/>
        <end position="22"/>
    </location>
</feature>
<evidence type="ECO:0000256" key="1">
    <source>
        <dbReference type="SAM" id="MobiDB-lite"/>
    </source>
</evidence>
<evidence type="ECO:0000313" key="3">
    <source>
        <dbReference type="Proteomes" id="UP000222542"/>
    </source>
</evidence>
<comment type="caution">
    <text evidence="2">The sequence shown here is derived from an EMBL/GenBank/DDBJ whole genome shotgun (WGS) entry which is preliminary data.</text>
</comment>
<dbReference type="AlphaFoldDB" id="A0A2G2Z355"/>
<dbReference type="SMART" id="SM00671">
    <property type="entry name" value="SEL1"/>
    <property type="match status" value="1"/>
</dbReference>
<dbReference type="Gene3D" id="1.25.40.10">
    <property type="entry name" value="Tetratricopeptide repeat domain"/>
    <property type="match status" value="1"/>
</dbReference>
<sequence length="179" mass="20220">MKTHKIQDQNSKEAASRERKVVKDGGNNKAWDFYPTSNHFVSTAIDLIIATNRRHGMQSKEYFEQAADNEEAGGLYNLGVMYLKGIGVNRDTKIASKYFINAFDAGQPKTFYQMAKMFHTSCVAASVALRHANTVWTCSAAVDNVPPRHAIQSYAWAFEVNPYLRQEVNYQEEVSVQES</sequence>
<dbReference type="InterPro" id="IPR006597">
    <property type="entry name" value="Sel1-like"/>
</dbReference>
<gene>
    <name evidence="2" type="ORF">T459_19853</name>
</gene>
<organism evidence="2 3">
    <name type="scientific">Capsicum annuum</name>
    <name type="common">Capsicum pepper</name>
    <dbReference type="NCBI Taxonomy" id="4072"/>
    <lineage>
        <taxon>Eukaryota</taxon>
        <taxon>Viridiplantae</taxon>
        <taxon>Streptophyta</taxon>
        <taxon>Embryophyta</taxon>
        <taxon>Tracheophyta</taxon>
        <taxon>Spermatophyta</taxon>
        <taxon>Magnoliopsida</taxon>
        <taxon>eudicotyledons</taxon>
        <taxon>Gunneridae</taxon>
        <taxon>Pentapetalae</taxon>
        <taxon>asterids</taxon>
        <taxon>lamiids</taxon>
        <taxon>Solanales</taxon>
        <taxon>Solanaceae</taxon>
        <taxon>Solanoideae</taxon>
        <taxon>Capsiceae</taxon>
        <taxon>Capsicum</taxon>
    </lineage>
</organism>
<name>A0A2G2Z355_CAPAN</name>
<dbReference type="STRING" id="4072.A0A2G2Z355"/>
<reference evidence="2 3" key="2">
    <citation type="journal article" date="2017" name="Genome Biol.">
        <title>New reference genome sequences of hot pepper reveal the massive evolution of plant disease-resistance genes by retroduplication.</title>
        <authorList>
            <person name="Kim S."/>
            <person name="Park J."/>
            <person name="Yeom S.I."/>
            <person name="Kim Y.M."/>
            <person name="Seo E."/>
            <person name="Kim K.T."/>
            <person name="Kim M.S."/>
            <person name="Lee J.M."/>
            <person name="Cheong K."/>
            <person name="Shin H.S."/>
            <person name="Kim S.B."/>
            <person name="Han K."/>
            <person name="Lee J."/>
            <person name="Park M."/>
            <person name="Lee H.A."/>
            <person name="Lee H.Y."/>
            <person name="Lee Y."/>
            <person name="Oh S."/>
            <person name="Lee J.H."/>
            <person name="Choi E."/>
            <person name="Choi E."/>
            <person name="Lee S.E."/>
            <person name="Jeon J."/>
            <person name="Kim H."/>
            <person name="Choi G."/>
            <person name="Song H."/>
            <person name="Lee J."/>
            <person name="Lee S.C."/>
            <person name="Kwon J.K."/>
            <person name="Lee H.Y."/>
            <person name="Koo N."/>
            <person name="Hong Y."/>
            <person name="Kim R.W."/>
            <person name="Kang W.H."/>
            <person name="Huh J.H."/>
            <person name="Kang B.C."/>
            <person name="Yang T.J."/>
            <person name="Lee Y.H."/>
            <person name="Bennetzen J.L."/>
            <person name="Choi D."/>
        </authorList>
    </citation>
    <scope>NUCLEOTIDE SEQUENCE [LARGE SCALE GENOMIC DNA]</scope>
    <source>
        <strain evidence="3">cv. CM334</strain>
    </source>
</reference>
<evidence type="ECO:0008006" key="4">
    <source>
        <dbReference type="Google" id="ProtNLM"/>
    </source>
</evidence>
<dbReference type="SUPFAM" id="SSF81901">
    <property type="entry name" value="HCP-like"/>
    <property type="match status" value="1"/>
</dbReference>
<dbReference type="PANTHER" id="PTHR45084">
    <property type="entry name" value="ERAD-ASSOCIATED E3 UBIQUITIN-PROTEIN LIGASE COMPONENT HRD3A-RELATED"/>
    <property type="match status" value="1"/>
</dbReference>
<evidence type="ECO:0000313" key="2">
    <source>
        <dbReference type="EMBL" id="PHT76331.1"/>
    </source>
</evidence>
<proteinExistence type="predicted"/>
<dbReference type="InterPro" id="IPR011990">
    <property type="entry name" value="TPR-like_helical_dom_sf"/>
</dbReference>
<dbReference type="PANTHER" id="PTHR45084:SF1">
    <property type="entry name" value="ERAD-ASSOCIATED E3 UBIQUITIN-PROTEIN LIGASE COMPONENT HRD3A-RELATED"/>
    <property type="match status" value="1"/>
</dbReference>
<protein>
    <recommendedName>
        <fullName evidence="4">ERAD-associated E3 ubiquitin-protein ligase component HRD3A</fullName>
    </recommendedName>
</protein>
<keyword evidence="3" id="KW-1185">Reference proteome</keyword>
<dbReference type="EMBL" id="AYRZ02000007">
    <property type="protein sequence ID" value="PHT76331.1"/>
    <property type="molecule type" value="Genomic_DNA"/>
</dbReference>
<dbReference type="GO" id="GO:0036503">
    <property type="term" value="P:ERAD pathway"/>
    <property type="evidence" value="ECO:0007669"/>
    <property type="project" value="InterPro"/>
</dbReference>
<dbReference type="InterPro" id="IPR044623">
    <property type="entry name" value="HRD3"/>
</dbReference>
<reference evidence="2 3" key="1">
    <citation type="journal article" date="2014" name="Nat. Genet.">
        <title>Genome sequence of the hot pepper provides insights into the evolution of pungency in Capsicum species.</title>
        <authorList>
            <person name="Kim S."/>
            <person name="Park M."/>
            <person name="Yeom S.I."/>
            <person name="Kim Y.M."/>
            <person name="Lee J.M."/>
            <person name="Lee H.A."/>
            <person name="Seo E."/>
            <person name="Choi J."/>
            <person name="Cheong K."/>
            <person name="Kim K.T."/>
            <person name="Jung K."/>
            <person name="Lee G.W."/>
            <person name="Oh S.K."/>
            <person name="Bae C."/>
            <person name="Kim S.B."/>
            <person name="Lee H.Y."/>
            <person name="Kim S.Y."/>
            <person name="Kim M.S."/>
            <person name="Kang B.C."/>
            <person name="Jo Y.D."/>
            <person name="Yang H.B."/>
            <person name="Jeong H.J."/>
            <person name="Kang W.H."/>
            <person name="Kwon J.K."/>
            <person name="Shin C."/>
            <person name="Lim J.Y."/>
            <person name="Park J.H."/>
            <person name="Huh J.H."/>
            <person name="Kim J.S."/>
            <person name="Kim B.D."/>
            <person name="Cohen O."/>
            <person name="Paran I."/>
            <person name="Suh M.C."/>
            <person name="Lee S.B."/>
            <person name="Kim Y.K."/>
            <person name="Shin Y."/>
            <person name="Noh S.J."/>
            <person name="Park J."/>
            <person name="Seo Y.S."/>
            <person name="Kwon S.Y."/>
            <person name="Kim H.A."/>
            <person name="Park J.M."/>
            <person name="Kim H.J."/>
            <person name="Choi S.B."/>
            <person name="Bosland P.W."/>
            <person name="Reeves G."/>
            <person name="Jo S.H."/>
            <person name="Lee B.W."/>
            <person name="Cho H.T."/>
            <person name="Choi H.S."/>
            <person name="Lee M.S."/>
            <person name="Yu Y."/>
            <person name="Do Choi Y."/>
            <person name="Park B.S."/>
            <person name="van Deynze A."/>
            <person name="Ashrafi H."/>
            <person name="Hill T."/>
            <person name="Kim W.T."/>
            <person name="Pai H.S."/>
            <person name="Ahn H.K."/>
            <person name="Yeam I."/>
            <person name="Giovannoni J.J."/>
            <person name="Rose J.K."/>
            <person name="Sorensen I."/>
            <person name="Lee S.J."/>
            <person name="Kim R.W."/>
            <person name="Choi I.Y."/>
            <person name="Choi B.S."/>
            <person name="Lim J.S."/>
            <person name="Lee Y.H."/>
            <person name="Choi D."/>
        </authorList>
    </citation>
    <scope>NUCLEOTIDE SEQUENCE [LARGE SCALE GENOMIC DNA]</scope>
    <source>
        <strain evidence="3">cv. CM334</strain>
    </source>
</reference>
<accession>A0A2G2Z355</accession>